<dbReference type="AlphaFoldDB" id="A0A5D4XN62"/>
<reference evidence="3 4" key="1">
    <citation type="submission" date="2019-08" db="EMBL/GenBank/DDBJ databases">
        <title>Luteimonas viscosus sp. nov., isolated from soil of a sunflower field.</title>
        <authorList>
            <person name="Jianli Z."/>
            <person name="Ying Z."/>
        </authorList>
    </citation>
    <scope>NUCLEOTIDE SEQUENCE [LARGE SCALE GENOMIC DNA]</scope>
    <source>
        <strain evidence="3 4">XBU10</strain>
    </source>
</reference>
<gene>
    <name evidence="3" type="ORF">FZO89_03320</name>
</gene>
<proteinExistence type="predicted"/>
<dbReference type="InterPro" id="IPR024230">
    <property type="entry name" value="GspL_cyto_dom"/>
</dbReference>
<comment type="caution">
    <text evidence="3">The sequence shown here is derived from an EMBL/GenBank/DDBJ whole genome shotgun (WGS) entry which is preliminary data.</text>
</comment>
<sequence>MDARRMSTRLLFLPADPAAAATLLEVDDSGRMLERAVLRPGAVAPAMPATPRTVLVVPGEAVRIDRLELPAHSAAQARAAAQALLPERLARRDTLHVALDGCGAGTLRTVAAVDPALLRGWLERAAAFCLVADAAVPEQLLLPEPDEGTAVQVLDAGDRWLVRGDGLAFVATPALAEQVLGERRRTPVEGGPERFAARAMRPEVDLLQGEFTAASQRTRPAGRRRLTWLAAALLASPLLLVGAQALRLDLAARALESRATTLAREALPVAGDSGDQADALAASLQAAREPRAFAAATGSLFAAVAARPGAHLVELEYQRGDRLRAVVFHSGADDIEALRDALARDGWRLVEGSSSETTGGLRTGLALEPGA</sequence>
<name>A0A5D4XN62_9GAMM</name>
<accession>A0A5D4XN62</accession>
<dbReference type="Proteomes" id="UP000324973">
    <property type="component" value="Unassembled WGS sequence"/>
</dbReference>
<evidence type="ECO:0000256" key="1">
    <source>
        <dbReference type="SAM" id="Phobius"/>
    </source>
</evidence>
<dbReference type="InterPro" id="IPR043129">
    <property type="entry name" value="ATPase_NBD"/>
</dbReference>
<dbReference type="EMBL" id="VTFT01000001">
    <property type="protein sequence ID" value="TYT25373.1"/>
    <property type="molecule type" value="Genomic_DNA"/>
</dbReference>
<dbReference type="InterPro" id="IPR007812">
    <property type="entry name" value="T2SS_protein-GspL"/>
</dbReference>
<dbReference type="GO" id="GO:0015627">
    <property type="term" value="C:type II protein secretion system complex"/>
    <property type="evidence" value="ECO:0007669"/>
    <property type="project" value="InterPro"/>
</dbReference>
<feature type="domain" description="GspL cytoplasmic actin-ATPase-like" evidence="2">
    <location>
        <begin position="51"/>
        <end position="174"/>
    </location>
</feature>
<keyword evidence="4" id="KW-1185">Reference proteome</keyword>
<dbReference type="OrthoDB" id="5974201at2"/>
<feature type="transmembrane region" description="Helical" evidence="1">
    <location>
        <begin position="226"/>
        <end position="248"/>
    </location>
</feature>
<dbReference type="SUPFAM" id="SSF53067">
    <property type="entry name" value="Actin-like ATPase domain"/>
    <property type="match status" value="1"/>
</dbReference>
<dbReference type="NCBIfam" id="TIGR01709">
    <property type="entry name" value="typeII_sec_gspL"/>
    <property type="match status" value="1"/>
</dbReference>
<dbReference type="Gene3D" id="3.30.420.380">
    <property type="match status" value="1"/>
</dbReference>
<evidence type="ECO:0000259" key="2">
    <source>
        <dbReference type="Pfam" id="PF05134"/>
    </source>
</evidence>
<organism evidence="3 4">
    <name type="scientific">Luteimonas viscosa</name>
    <dbReference type="NCBI Taxonomy" id="1132694"/>
    <lineage>
        <taxon>Bacteria</taxon>
        <taxon>Pseudomonadati</taxon>
        <taxon>Pseudomonadota</taxon>
        <taxon>Gammaproteobacteria</taxon>
        <taxon>Lysobacterales</taxon>
        <taxon>Lysobacteraceae</taxon>
        <taxon>Luteimonas</taxon>
    </lineage>
</organism>
<dbReference type="GO" id="GO:0009276">
    <property type="term" value="C:Gram-negative-bacterium-type cell wall"/>
    <property type="evidence" value="ECO:0007669"/>
    <property type="project" value="InterPro"/>
</dbReference>
<dbReference type="GO" id="GO:0015628">
    <property type="term" value="P:protein secretion by the type II secretion system"/>
    <property type="evidence" value="ECO:0007669"/>
    <property type="project" value="InterPro"/>
</dbReference>
<dbReference type="Pfam" id="PF05134">
    <property type="entry name" value="T2SSL"/>
    <property type="match status" value="1"/>
</dbReference>
<evidence type="ECO:0000313" key="4">
    <source>
        <dbReference type="Proteomes" id="UP000324973"/>
    </source>
</evidence>
<keyword evidence="1" id="KW-1133">Transmembrane helix</keyword>
<keyword evidence="1" id="KW-0812">Transmembrane</keyword>
<keyword evidence="1" id="KW-0472">Membrane</keyword>
<evidence type="ECO:0000313" key="3">
    <source>
        <dbReference type="EMBL" id="TYT25373.1"/>
    </source>
</evidence>
<protein>
    <submittedName>
        <fullName evidence="3">Type II secretion system protein GspL</fullName>
    </submittedName>
</protein>